<dbReference type="InterPro" id="IPR001740">
    <property type="entry name" value="GPCR_2_EMR1-like_rcpt"/>
</dbReference>
<evidence type="ECO:0000256" key="14">
    <source>
        <dbReference type="ARBA" id="ARBA00023180"/>
    </source>
</evidence>
<protein>
    <submittedName>
        <fullName evidence="23">Adhesion G protein-coupled receptor E1</fullName>
    </submittedName>
</protein>
<dbReference type="InterPro" id="IPR046338">
    <property type="entry name" value="GAIN_dom_sf"/>
</dbReference>
<dbReference type="RefSeq" id="XP_060038225.1">
    <property type="nucleotide sequence ID" value="XM_060182242.1"/>
</dbReference>
<dbReference type="InterPro" id="IPR000742">
    <property type="entry name" value="EGF"/>
</dbReference>
<dbReference type="PROSITE" id="PS00010">
    <property type="entry name" value="ASX_HYDROXYL"/>
    <property type="match status" value="1"/>
</dbReference>
<feature type="transmembrane region" description="Helical" evidence="18">
    <location>
        <begin position="480"/>
        <end position="505"/>
    </location>
</feature>
<keyword evidence="15" id="KW-0807">Transducer</keyword>
<dbReference type="InterPro" id="IPR057244">
    <property type="entry name" value="GAIN_B"/>
</dbReference>
<evidence type="ECO:0000256" key="11">
    <source>
        <dbReference type="ARBA" id="ARBA00023136"/>
    </source>
</evidence>
<name>A0ABM3WNT2_ERIEU</name>
<dbReference type="CDD" id="cd00054">
    <property type="entry name" value="EGF_CA"/>
    <property type="match status" value="1"/>
</dbReference>
<dbReference type="SUPFAM" id="SSF81321">
    <property type="entry name" value="Family A G protein-coupled receptor-like"/>
    <property type="match status" value="1"/>
</dbReference>
<evidence type="ECO:0000256" key="8">
    <source>
        <dbReference type="ARBA" id="ARBA00022837"/>
    </source>
</evidence>
<evidence type="ECO:0000313" key="22">
    <source>
        <dbReference type="Proteomes" id="UP001652624"/>
    </source>
</evidence>
<evidence type="ECO:0000259" key="20">
    <source>
        <dbReference type="PROSITE" id="PS50221"/>
    </source>
</evidence>
<feature type="transmembrane region" description="Helical" evidence="18">
    <location>
        <begin position="368"/>
        <end position="388"/>
    </location>
</feature>
<sequence>MPTDPPCLVPCNEHFVLFPTAFYLSCPANAIRQNSTFCVCQDGFQSSKTGGKYIFSHEEQCEDVDECETGLARCKDRAYCRNRIGGYHCSCVPNSHLFNWVAGIFTLDYSQCYETPSEATPPLKDYWDELRAGSREDVRRAAAQKLQQLELFVWNTSFASPGKGSNTQLGIVYETKRCSKKQKKTFLEAGNNTMDIDCADAYGTFPKARSAVALIAYRSLGDILNGSFFLEGKGLREVTLKSQIMSGTIGLERRVQLSEPVFLTFQHTQPGDNKETKHICVYWAEAEQGGSWSTQGCSYVSSNDSYTTCKCFHLSSFAVLVALSPKEDPVLDVITSVGLGLSLLCLLLAALTFLLCKAIQNTSTSLHLQLSLCLSLAHLLFLTGITRTEPQWLCSVIAGLLHYLYLAAFTWMFLEGLHLFFTVRNLKVANYSSTGRFKKRFLYPVGYGVPAMTVAVSAAVGYQNYGTYTHCWLKYDKGFIWGFMGPVAVIILINLSFYFQILWILRTRLASLNKEVSTIQDTRVMTFKAIAQLFILGCSWGVGFFMVEEVGETIGLALAYLFTIINVLQGVVLFIVHCLLNHQVRTEFRRWVRRLRGDAGQDSTEGSRSTTQTQTRTEEPAKPAERIQRGEPASVEPQYQTHIITVSWNRTLQ</sequence>
<keyword evidence="7" id="KW-0677">Repeat</keyword>
<keyword evidence="8" id="KW-0106">Calcium</keyword>
<evidence type="ECO:0000256" key="13">
    <source>
        <dbReference type="ARBA" id="ARBA00023170"/>
    </source>
</evidence>
<dbReference type="Pfam" id="PF01825">
    <property type="entry name" value="GPS"/>
    <property type="match status" value="1"/>
</dbReference>
<feature type="compositionally biased region" description="Low complexity" evidence="17">
    <location>
        <begin position="603"/>
        <end position="615"/>
    </location>
</feature>
<evidence type="ECO:0000256" key="3">
    <source>
        <dbReference type="ARBA" id="ARBA00022475"/>
    </source>
</evidence>
<keyword evidence="4 16" id="KW-0245">EGF-like domain</keyword>
<feature type="domain" description="EGF-like" evidence="19">
    <location>
        <begin position="63"/>
        <end position="101"/>
    </location>
</feature>
<dbReference type="PROSITE" id="PS01187">
    <property type="entry name" value="EGF_CA"/>
    <property type="match status" value="1"/>
</dbReference>
<proteinExistence type="inferred from homology"/>
<feature type="transmembrane region" description="Helical" evidence="18">
    <location>
        <begin position="400"/>
        <end position="421"/>
    </location>
</feature>
<feature type="transmembrane region" description="Helical" evidence="18">
    <location>
        <begin position="333"/>
        <end position="356"/>
    </location>
</feature>
<evidence type="ECO:0000256" key="1">
    <source>
        <dbReference type="ARBA" id="ARBA00004651"/>
    </source>
</evidence>
<comment type="similarity">
    <text evidence="2">Belongs to the G-protein coupled receptor 2 family. Adhesion G-protein coupled receptor (ADGR) subfamily.</text>
</comment>
<feature type="transmembrane region" description="Helical" evidence="18">
    <location>
        <begin position="526"/>
        <end position="547"/>
    </location>
</feature>
<dbReference type="PANTHER" id="PTHR12011:SF473">
    <property type="entry name" value="ADHESION G PROTEIN-COUPLED RECEPTOR E4P-RELATED"/>
    <property type="match status" value="1"/>
</dbReference>
<dbReference type="SMART" id="SM00303">
    <property type="entry name" value="GPS"/>
    <property type="match status" value="1"/>
</dbReference>
<keyword evidence="6" id="KW-0732">Signal</keyword>
<keyword evidence="12" id="KW-1015">Disulfide bond</keyword>
<dbReference type="InterPro" id="IPR000152">
    <property type="entry name" value="EGF-type_Asp/Asn_hydroxyl_site"/>
</dbReference>
<gene>
    <name evidence="23" type="primary">ADGRE1</name>
</gene>
<dbReference type="InterPro" id="IPR017983">
    <property type="entry name" value="GPCR_2_secretin-like_CS"/>
</dbReference>
<keyword evidence="10" id="KW-0297">G-protein coupled receptor</keyword>
<dbReference type="PROSITE" id="PS00650">
    <property type="entry name" value="G_PROTEIN_RECEP_F2_2"/>
    <property type="match status" value="1"/>
</dbReference>
<dbReference type="Pfam" id="PF00002">
    <property type="entry name" value="7tm_2"/>
    <property type="match status" value="1"/>
</dbReference>
<dbReference type="PROSITE" id="PS50026">
    <property type="entry name" value="EGF_3"/>
    <property type="match status" value="1"/>
</dbReference>
<feature type="compositionally biased region" description="Basic and acidic residues" evidence="17">
    <location>
        <begin position="616"/>
        <end position="629"/>
    </location>
</feature>
<comment type="caution">
    <text evidence="16">Lacks conserved residue(s) required for the propagation of feature annotation.</text>
</comment>
<dbReference type="InterPro" id="IPR000203">
    <property type="entry name" value="GPS"/>
</dbReference>
<dbReference type="Gene3D" id="2.10.25.10">
    <property type="entry name" value="Laminin"/>
    <property type="match status" value="2"/>
</dbReference>
<keyword evidence="14" id="KW-0325">Glycoprotein</keyword>
<dbReference type="PROSITE" id="PS50221">
    <property type="entry name" value="GAIN_B"/>
    <property type="match status" value="1"/>
</dbReference>
<dbReference type="PRINTS" id="PR01128">
    <property type="entry name" value="EMR1HORMONER"/>
</dbReference>
<feature type="transmembrane region" description="Helical" evidence="18">
    <location>
        <begin position="441"/>
        <end position="460"/>
    </location>
</feature>
<evidence type="ECO:0000259" key="21">
    <source>
        <dbReference type="PROSITE" id="PS50261"/>
    </source>
</evidence>
<dbReference type="InterPro" id="IPR017981">
    <property type="entry name" value="GPCR_2-like_7TM"/>
</dbReference>
<keyword evidence="5 18" id="KW-0812">Transmembrane</keyword>
<dbReference type="PROSITE" id="PS50261">
    <property type="entry name" value="G_PROTEIN_RECEP_F2_4"/>
    <property type="match status" value="1"/>
</dbReference>
<dbReference type="PANTHER" id="PTHR12011">
    <property type="entry name" value="ADHESION G-PROTEIN COUPLED RECEPTOR"/>
    <property type="match status" value="1"/>
</dbReference>
<dbReference type="InterPro" id="IPR000832">
    <property type="entry name" value="GPCR_2_secretin-like"/>
</dbReference>
<evidence type="ECO:0000256" key="6">
    <source>
        <dbReference type="ARBA" id="ARBA00022729"/>
    </source>
</evidence>
<reference evidence="23" key="1">
    <citation type="submission" date="2025-08" db="UniProtKB">
        <authorList>
            <consortium name="RefSeq"/>
        </authorList>
    </citation>
    <scope>IDENTIFICATION</scope>
</reference>
<keyword evidence="13 23" id="KW-0675">Receptor</keyword>
<evidence type="ECO:0000256" key="4">
    <source>
        <dbReference type="ARBA" id="ARBA00022536"/>
    </source>
</evidence>
<evidence type="ECO:0000313" key="23">
    <source>
        <dbReference type="RefSeq" id="XP_060038225.1"/>
    </source>
</evidence>
<dbReference type="InterPro" id="IPR018097">
    <property type="entry name" value="EGF_Ca-bd_CS"/>
</dbReference>
<accession>A0ABM3WNT2</accession>
<evidence type="ECO:0000256" key="9">
    <source>
        <dbReference type="ARBA" id="ARBA00022989"/>
    </source>
</evidence>
<evidence type="ECO:0000256" key="18">
    <source>
        <dbReference type="SAM" id="Phobius"/>
    </source>
</evidence>
<dbReference type="Gene3D" id="1.20.1070.10">
    <property type="entry name" value="Rhodopsin 7-helix transmembrane proteins"/>
    <property type="match status" value="1"/>
</dbReference>
<dbReference type="Pfam" id="PF07645">
    <property type="entry name" value="EGF_CA"/>
    <property type="match status" value="1"/>
</dbReference>
<feature type="region of interest" description="Disordered" evidence="17">
    <location>
        <begin position="599"/>
        <end position="635"/>
    </location>
</feature>
<dbReference type="InterPro" id="IPR049883">
    <property type="entry name" value="NOTCH1_EGF-like"/>
</dbReference>
<dbReference type="Gene3D" id="2.60.220.50">
    <property type="match status" value="1"/>
</dbReference>
<evidence type="ECO:0000256" key="7">
    <source>
        <dbReference type="ARBA" id="ARBA00022737"/>
    </source>
</evidence>
<dbReference type="InterPro" id="IPR001881">
    <property type="entry name" value="EGF-like_Ca-bd_dom"/>
</dbReference>
<keyword evidence="3" id="KW-1003">Cell membrane</keyword>
<organism evidence="22 23">
    <name type="scientific">Erinaceus europaeus</name>
    <name type="common">Western European hedgehog</name>
    <dbReference type="NCBI Taxonomy" id="9365"/>
    <lineage>
        <taxon>Eukaryota</taxon>
        <taxon>Metazoa</taxon>
        <taxon>Chordata</taxon>
        <taxon>Craniata</taxon>
        <taxon>Vertebrata</taxon>
        <taxon>Euteleostomi</taxon>
        <taxon>Mammalia</taxon>
        <taxon>Eutheria</taxon>
        <taxon>Laurasiatheria</taxon>
        <taxon>Eulipotyphla</taxon>
        <taxon>Erinaceidae</taxon>
        <taxon>Erinaceinae</taxon>
        <taxon>Erinaceus</taxon>
    </lineage>
</organism>
<dbReference type="SUPFAM" id="SSF57196">
    <property type="entry name" value="EGF/Laminin"/>
    <property type="match status" value="1"/>
</dbReference>
<keyword evidence="11 18" id="KW-0472">Membrane</keyword>
<evidence type="ECO:0000256" key="5">
    <source>
        <dbReference type="ARBA" id="ARBA00022692"/>
    </source>
</evidence>
<dbReference type="GeneID" id="103115222"/>
<dbReference type="SMART" id="SM00179">
    <property type="entry name" value="EGF_CA"/>
    <property type="match status" value="1"/>
</dbReference>
<feature type="domain" description="G-protein coupled receptors family 2 profile 2" evidence="21">
    <location>
        <begin position="331"/>
        <end position="581"/>
    </location>
</feature>
<evidence type="ECO:0000256" key="16">
    <source>
        <dbReference type="PROSITE-ProRule" id="PRU00076"/>
    </source>
</evidence>
<keyword evidence="22" id="KW-1185">Reference proteome</keyword>
<evidence type="ECO:0000256" key="10">
    <source>
        <dbReference type="ARBA" id="ARBA00023040"/>
    </source>
</evidence>
<dbReference type="PRINTS" id="PR00249">
    <property type="entry name" value="GPCRSECRETIN"/>
</dbReference>
<comment type="subcellular location">
    <subcellularLocation>
        <location evidence="1">Cell membrane</location>
        <topology evidence="1">Multi-pass membrane protein</topology>
    </subcellularLocation>
</comment>
<evidence type="ECO:0000256" key="15">
    <source>
        <dbReference type="ARBA" id="ARBA00023224"/>
    </source>
</evidence>
<feature type="transmembrane region" description="Helical" evidence="18">
    <location>
        <begin position="559"/>
        <end position="580"/>
    </location>
</feature>
<evidence type="ECO:0000259" key="19">
    <source>
        <dbReference type="PROSITE" id="PS50026"/>
    </source>
</evidence>
<evidence type="ECO:0000256" key="12">
    <source>
        <dbReference type="ARBA" id="ARBA00023157"/>
    </source>
</evidence>
<evidence type="ECO:0000256" key="17">
    <source>
        <dbReference type="SAM" id="MobiDB-lite"/>
    </source>
</evidence>
<dbReference type="Proteomes" id="UP001652624">
    <property type="component" value="Chromosome 23"/>
</dbReference>
<feature type="domain" description="GAIN-B" evidence="20">
    <location>
        <begin position="154"/>
        <end position="327"/>
    </location>
</feature>
<evidence type="ECO:0000256" key="2">
    <source>
        <dbReference type="ARBA" id="ARBA00007343"/>
    </source>
</evidence>
<keyword evidence="9 18" id="KW-1133">Transmembrane helix</keyword>